<dbReference type="HAMAP" id="MF_01309_B">
    <property type="entry name" value="Ribosomal_uS3_B"/>
    <property type="match status" value="1"/>
</dbReference>
<dbReference type="GO" id="GO:0022627">
    <property type="term" value="C:cytosolic small ribosomal subunit"/>
    <property type="evidence" value="ECO:0007669"/>
    <property type="project" value="TreeGrafter"/>
</dbReference>
<comment type="subunit">
    <text evidence="7 9">Part of the 30S ribosomal subunit.</text>
</comment>
<dbReference type="InterPro" id="IPR004044">
    <property type="entry name" value="KH_dom_type_2"/>
</dbReference>
<dbReference type="Gene3D" id="3.30.1140.32">
    <property type="entry name" value="Ribosomal protein S3, C-terminal domain"/>
    <property type="match status" value="1"/>
</dbReference>
<organism evidence="11">
    <name type="scientific">Medakamo hakoo</name>
    <dbReference type="NCBI Taxonomy" id="3113649"/>
    <lineage>
        <taxon>Eukaryota</taxon>
        <taxon>Viridiplantae</taxon>
        <taxon>Chlorophyta</taxon>
        <taxon>core chlorophytes</taxon>
        <taxon>Trebouxiophyceae</taxon>
        <taxon>Trebouxiophyceae incertae sedis</taxon>
        <taxon>Coccomyxaceae</taxon>
        <taxon>Medakamo</taxon>
    </lineage>
</organism>
<dbReference type="PANTHER" id="PTHR11760">
    <property type="entry name" value="30S/40S RIBOSOMAL PROTEIN S3"/>
    <property type="match status" value="1"/>
</dbReference>
<dbReference type="AlphaFoldDB" id="A0A8D5TC87"/>
<dbReference type="InterPro" id="IPR005704">
    <property type="entry name" value="Ribosomal_uS3_bac-typ"/>
</dbReference>
<keyword evidence="5 7" id="KW-0687">Ribonucleoprotein</keyword>
<dbReference type="GO" id="GO:0009507">
    <property type="term" value="C:chloroplast"/>
    <property type="evidence" value="ECO:0007669"/>
    <property type="project" value="UniProtKB-SubCell"/>
</dbReference>
<evidence type="ECO:0000313" key="11">
    <source>
        <dbReference type="EMBL" id="BCT02572.1"/>
    </source>
</evidence>
<dbReference type="Pfam" id="PF00189">
    <property type="entry name" value="Ribosomal_S3_C"/>
    <property type="match status" value="1"/>
</dbReference>
<dbReference type="InterPro" id="IPR009019">
    <property type="entry name" value="KH_sf_prok-type"/>
</dbReference>
<geneLocation type="chloroplast" evidence="11"/>
<evidence type="ECO:0000256" key="8">
    <source>
        <dbReference type="RuleBase" id="RU003624"/>
    </source>
</evidence>
<dbReference type="SUPFAM" id="SSF54821">
    <property type="entry name" value="Ribosomal protein S3 C-terminal domain"/>
    <property type="match status" value="1"/>
</dbReference>
<keyword evidence="3 7" id="KW-0694">RNA-binding</keyword>
<dbReference type="InterPro" id="IPR036419">
    <property type="entry name" value="Ribosomal_S3_C_sf"/>
</dbReference>
<dbReference type="PROSITE" id="PS00548">
    <property type="entry name" value="RIBOSOMAL_S3"/>
    <property type="match status" value="1"/>
</dbReference>
<dbReference type="InterPro" id="IPR057258">
    <property type="entry name" value="Ribosomal_uS3"/>
</dbReference>
<evidence type="ECO:0000256" key="7">
    <source>
        <dbReference type="HAMAP-Rule" id="MF_01309"/>
    </source>
</evidence>
<dbReference type="EMBL" id="LC604816">
    <property type="protein sequence ID" value="BCT02572.1"/>
    <property type="molecule type" value="Genomic_DNA"/>
</dbReference>
<dbReference type="NCBIfam" id="TIGR01009">
    <property type="entry name" value="rpsC_bact"/>
    <property type="match status" value="1"/>
</dbReference>
<dbReference type="GO" id="GO:0019843">
    <property type="term" value="F:rRNA binding"/>
    <property type="evidence" value="ECO:0007669"/>
    <property type="project" value="UniProtKB-UniRule"/>
</dbReference>
<dbReference type="GO" id="GO:0006412">
    <property type="term" value="P:translation"/>
    <property type="evidence" value="ECO:0007669"/>
    <property type="project" value="UniProtKB-UniRule"/>
</dbReference>
<keyword evidence="9 11" id="KW-0934">Plastid</keyword>
<feature type="domain" description="KH type-2" evidence="10">
    <location>
        <begin position="39"/>
        <end position="124"/>
    </location>
</feature>
<evidence type="ECO:0000256" key="2">
    <source>
        <dbReference type="ARBA" id="ARBA00022730"/>
    </source>
</evidence>
<comment type="similarity">
    <text evidence="1 7 8">Belongs to the universal ribosomal protein uS3 family.</text>
</comment>
<comment type="subcellular location">
    <subcellularLocation>
        <location evidence="7 9">Plastid</location>
        <location evidence="7 9">Chloroplast</location>
    </subcellularLocation>
</comment>
<dbReference type="PROSITE" id="PS50823">
    <property type="entry name" value="KH_TYPE_2"/>
    <property type="match status" value="1"/>
</dbReference>
<sequence length="244" mass="27704">MGQKVHPLGFRLGFTQDHQSHWYAKKSMYPLLIVEDRFIREYFQTKFADAGLVTIDISRKVDHVHVALTVGRPKPLVGSRGQKLEQVREALLAALKQFRLKTWTKEQRIAVGGPFLTLKVFTVQNTSSYASLLADDLADQLEKRIPFRRAMKTVLQRAERDNVPGIKIQVSGRLNGAEIARTEWIRKGRVPLQTLDAKIDYRARTAKTIYGLLGIKIWLFQGMKNDISVKEVKAPAPLLEAKTA</sequence>
<dbReference type="SUPFAM" id="SSF54814">
    <property type="entry name" value="Prokaryotic type KH domain (KH-domain type II)"/>
    <property type="match status" value="1"/>
</dbReference>
<accession>A0A8D5TC87</accession>
<dbReference type="InterPro" id="IPR001351">
    <property type="entry name" value="Ribosomal_uS3_C"/>
</dbReference>
<keyword evidence="9 11" id="KW-0150">Chloroplast</keyword>
<dbReference type="Gene3D" id="3.30.300.20">
    <property type="match status" value="1"/>
</dbReference>
<dbReference type="InterPro" id="IPR018280">
    <property type="entry name" value="Ribosomal_uS3_CS"/>
</dbReference>
<evidence type="ECO:0000256" key="3">
    <source>
        <dbReference type="ARBA" id="ARBA00022884"/>
    </source>
</evidence>
<evidence type="ECO:0000259" key="10">
    <source>
        <dbReference type="PROSITE" id="PS50823"/>
    </source>
</evidence>
<dbReference type="CDD" id="cd02412">
    <property type="entry name" value="KH-II_30S_S3"/>
    <property type="match status" value="1"/>
</dbReference>
<proteinExistence type="inferred from homology"/>
<reference evidence="11" key="1">
    <citation type="submission" date="2021-02" db="EMBL/GenBank/DDBJ databases">
        <title>Organelle genome of a novel green alga in the class Trebouxiophyceae.</title>
        <authorList>
            <person name="Takusagawa M."/>
            <person name="Misumi O."/>
            <person name="Inui T.I."/>
            <person name="Kato S."/>
            <person name="Matsunaga S."/>
            <person name="Kuroiwa H."/>
            <person name="Kuroiwa T."/>
        </authorList>
    </citation>
    <scope>NUCLEOTIDE SEQUENCE</scope>
    <source>
        <strain evidence="11">311 I</strain>
    </source>
</reference>
<gene>
    <name evidence="7 11" type="primary">rps3</name>
</gene>
<evidence type="ECO:0000256" key="1">
    <source>
        <dbReference type="ARBA" id="ARBA00010761"/>
    </source>
</evidence>
<dbReference type="GO" id="GO:0003735">
    <property type="term" value="F:structural constituent of ribosome"/>
    <property type="evidence" value="ECO:0007669"/>
    <property type="project" value="InterPro"/>
</dbReference>
<evidence type="ECO:0000256" key="4">
    <source>
        <dbReference type="ARBA" id="ARBA00022980"/>
    </source>
</evidence>
<evidence type="ECO:0000256" key="6">
    <source>
        <dbReference type="ARBA" id="ARBA00035154"/>
    </source>
</evidence>
<evidence type="ECO:0000256" key="5">
    <source>
        <dbReference type="ARBA" id="ARBA00023274"/>
    </source>
</evidence>
<name>A0A8D5TC87_9CHLO</name>
<keyword evidence="4 7" id="KW-0689">Ribosomal protein</keyword>
<dbReference type="PANTHER" id="PTHR11760:SF19">
    <property type="entry name" value="SMALL RIBOSOMAL SUBUNIT PROTEIN US3C"/>
    <property type="match status" value="1"/>
</dbReference>
<dbReference type="InterPro" id="IPR015946">
    <property type="entry name" value="KH_dom-like_a/b"/>
</dbReference>
<protein>
    <recommendedName>
        <fullName evidence="6 7">Small ribosomal subunit protein uS3c</fullName>
    </recommendedName>
</protein>
<evidence type="ECO:0000256" key="9">
    <source>
        <dbReference type="RuleBase" id="RU003626"/>
    </source>
</evidence>
<keyword evidence="2 7" id="KW-0699">rRNA-binding</keyword>